<comment type="subcellular location">
    <subcellularLocation>
        <location evidence="1">Nucleus</location>
    </subcellularLocation>
</comment>
<dbReference type="AlphaFoldDB" id="A0AAW1U5X9"/>
<sequence>MLEKYPTNERHRLYFSNILLLLRRLALNTKTTLLQHNIGNGFSFQKNMVRVCKRKTSQQAWSDENMEKALNAIWQNHSNAKKAAQEYEVPLTTLRRRTHSQAAAQKKLGCFVAAPKMTRTKYE</sequence>
<dbReference type="SUPFAM" id="SSF46689">
    <property type="entry name" value="Homeodomain-like"/>
    <property type="match status" value="1"/>
</dbReference>
<name>A0AAW1U5X9_9CUCU</name>
<comment type="caution">
    <text evidence="3">The sequence shown here is derived from an EMBL/GenBank/DDBJ whole genome shotgun (WGS) entry which is preliminary data.</text>
</comment>
<dbReference type="Proteomes" id="UP001431783">
    <property type="component" value="Unassembled WGS sequence"/>
</dbReference>
<dbReference type="Gene3D" id="1.10.10.60">
    <property type="entry name" value="Homeodomain-like"/>
    <property type="match status" value="1"/>
</dbReference>
<gene>
    <name evidence="3" type="ORF">WA026_021697</name>
</gene>
<dbReference type="GO" id="GO:0005634">
    <property type="term" value="C:nucleus"/>
    <property type="evidence" value="ECO:0007669"/>
    <property type="project" value="UniProtKB-SubCell"/>
</dbReference>
<reference evidence="3 4" key="1">
    <citation type="submission" date="2023-03" db="EMBL/GenBank/DDBJ databases">
        <title>Genome insight into feeding habits of ladybird beetles.</title>
        <authorList>
            <person name="Li H.-S."/>
            <person name="Huang Y.-H."/>
            <person name="Pang H."/>
        </authorList>
    </citation>
    <scope>NUCLEOTIDE SEQUENCE [LARGE SCALE GENOMIC DNA]</scope>
    <source>
        <strain evidence="3">SYSU_2023b</strain>
        <tissue evidence="3">Whole body</tissue>
    </source>
</reference>
<organism evidence="3 4">
    <name type="scientific">Henosepilachna vigintioctopunctata</name>
    <dbReference type="NCBI Taxonomy" id="420089"/>
    <lineage>
        <taxon>Eukaryota</taxon>
        <taxon>Metazoa</taxon>
        <taxon>Ecdysozoa</taxon>
        <taxon>Arthropoda</taxon>
        <taxon>Hexapoda</taxon>
        <taxon>Insecta</taxon>
        <taxon>Pterygota</taxon>
        <taxon>Neoptera</taxon>
        <taxon>Endopterygota</taxon>
        <taxon>Coleoptera</taxon>
        <taxon>Polyphaga</taxon>
        <taxon>Cucujiformia</taxon>
        <taxon>Coccinelloidea</taxon>
        <taxon>Coccinellidae</taxon>
        <taxon>Epilachninae</taxon>
        <taxon>Epilachnini</taxon>
        <taxon>Henosepilachna</taxon>
    </lineage>
</organism>
<dbReference type="GO" id="GO:0003677">
    <property type="term" value="F:DNA binding"/>
    <property type="evidence" value="ECO:0007669"/>
    <property type="project" value="InterPro"/>
</dbReference>
<accession>A0AAW1U5X9</accession>
<keyword evidence="4" id="KW-1185">Reference proteome</keyword>
<evidence type="ECO:0000313" key="4">
    <source>
        <dbReference type="Proteomes" id="UP001431783"/>
    </source>
</evidence>
<dbReference type="EMBL" id="JARQZJ010000047">
    <property type="protein sequence ID" value="KAK9878389.1"/>
    <property type="molecule type" value="Genomic_DNA"/>
</dbReference>
<evidence type="ECO:0000256" key="1">
    <source>
        <dbReference type="ARBA" id="ARBA00004123"/>
    </source>
</evidence>
<feature type="domain" description="HTH psq-type" evidence="2">
    <location>
        <begin position="63"/>
        <end position="97"/>
    </location>
</feature>
<dbReference type="InterPro" id="IPR009057">
    <property type="entry name" value="Homeodomain-like_sf"/>
</dbReference>
<dbReference type="InterPro" id="IPR007889">
    <property type="entry name" value="HTH_Psq"/>
</dbReference>
<proteinExistence type="predicted"/>
<protein>
    <recommendedName>
        <fullName evidence="2">HTH psq-type domain-containing protein</fullName>
    </recommendedName>
</protein>
<evidence type="ECO:0000313" key="3">
    <source>
        <dbReference type="EMBL" id="KAK9878389.1"/>
    </source>
</evidence>
<evidence type="ECO:0000259" key="2">
    <source>
        <dbReference type="Pfam" id="PF05225"/>
    </source>
</evidence>
<dbReference type="Pfam" id="PF05225">
    <property type="entry name" value="HTH_psq"/>
    <property type="match status" value="1"/>
</dbReference>